<evidence type="ECO:0000256" key="1">
    <source>
        <dbReference type="SAM" id="MobiDB-lite"/>
    </source>
</evidence>
<feature type="chain" id="PRO_5011920061" description="LPXTG cell wall anchor domain-containing protein" evidence="3">
    <location>
        <begin position="30"/>
        <end position="248"/>
    </location>
</feature>
<dbReference type="Proteomes" id="UP000218387">
    <property type="component" value="Chromosome"/>
</dbReference>
<evidence type="ECO:0000256" key="2">
    <source>
        <dbReference type="SAM" id="Phobius"/>
    </source>
</evidence>
<keyword evidence="2" id="KW-0472">Membrane</keyword>
<feature type="region of interest" description="Disordered" evidence="1">
    <location>
        <begin position="172"/>
        <end position="214"/>
    </location>
</feature>
<name>A0A2A5T8J0_EUBML</name>
<dbReference type="AlphaFoldDB" id="A0A2A5T8J0"/>
<dbReference type="KEGG" id="emt:CPZ25_005960"/>
<evidence type="ECO:0000313" key="5">
    <source>
        <dbReference type="Proteomes" id="UP000218387"/>
    </source>
</evidence>
<keyword evidence="3" id="KW-0732">Signal</keyword>
<accession>A0A2A5T8J0</accession>
<keyword evidence="2" id="KW-1133">Transmembrane helix</keyword>
<gene>
    <name evidence="4" type="ORF">CPZ25_005960</name>
</gene>
<organism evidence="4 5">
    <name type="scientific">Eubacterium maltosivorans</name>
    <dbReference type="NCBI Taxonomy" id="2041044"/>
    <lineage>
        <taxon>Bacteria</taxon>
        <taxon>Bacillati</taxon>
        <taxon>Bacillota</taxon>
        <taxon>Clostridia</taxon>
        <taxon>Eubacteriales</taxon>
        <taxon>Eubacteriaceae</taxon>
        <taxon>Eubacterium</taxon>
    </lineage>
</organism>
<evidence type="ECO:0000313" key="4">
    <source>
        <dbReference type="EMBL" id="QCT70890.1"/>
    </source>
</evidence>
<feature type="signal peptide" evidence="3">
    <location>
        <begin position="1"/>
        <end position="29"/>
    </location>
</feature>
<feature type="compositionally biased region" description="Basic and acidic residues" evidence="1">
    <location>
        <begin position="182"/>
        <end position="196"/>
    </location>
</feature>
<sequence>MKQNKKMRKLGLSCLAAIMVILFSMPVMAADNSPELLVTKGESANQVQLSLTHLGDKAIKGFSLELKLTGGEAFFDGTIEPGSALNTEDTRVKMLIGNDGKEARLVVTRKGQLPAGSIDIGALTVKGKSGEKYRIEASGLEMVDVSDYQKDTAAVVAADKNSDDNLVIVQQDTEVPNQNPEVRPEIPEEGQGKEDPANPDGVSPSRPYGLANPSTGVITDPGAAAFVTGGMLIVMLAGLVALKRKRFL</sequence>
<evidence type="ECO:0008006" key="6">
    <source>
        <dbReference type="Google" id="ProtNLM"/>
    </source>
</evidence>
<feature type="transmembrane region" description="Helical" evidence="2">
    <location>
        <begin position="222"/>
        <end position="242"/>
    </location>
</feature>
<proteinExistence type="predicted"/>
<reference evidence="4 5" key="1">
    <citation type="submission" date="2018-05" db="EMBL/GenBank/DDBJ databases">
        <title>Genome comparison of Eubacterium sp.</title>
        <authorList>
            <person name="Feng Y."/>
            <person name="Sanchez-Andrea I."/>
            <person name="Stams A.J.M."/>
            <person name="De Vos W.M."/>
        </authorList>
    </citation>
    <scope>NUCLEOTIDE SEQUENCE [LARGE SCALE GENOMIC DNA]</scope>
    <source>
        <strain evidence="4 5">YI</strain>
    </source>
</reference>
<evidence type="ECO:0000256" key="3">
    <source>
        <dbReference type="SAM" id="SignalP"/>
    </source>
</evidence>
<protein>
    <recommendedName>
        <fullName evidence="6">LPXTG cell wall anchor domain-containing protein</fullName>
    </recommendedName>
</protein>
<keyword evidence="2" id="KW-0812">Transmembrane</keyword>
<keyword evidence="5" id="KW-1185">Reference proteome</keyword>
<dbReference type="EMBL" id="CP029487">
    <property type="protein sequence ID" value="QCT70890.1"/>
    <property type="molecule type" value="Genomic_DNA"/>
</dbReference>
<dbReference type="RefSeq" id="WP_096920813.1">
    <property type="nucleotide sequence ID" value="NZ_CP029487.1"/>
</dbReference>